<organism evidence="1 2">
    <name type="scientific">Candidatus Nomurabacteria bacterium GW2011_GWC2_42_20</name>
    <dbReference type="NCBI Taxonomy" id="1618756"/>
    <lineage>
        <taxon>Bacteria</taxon>
        <taxon>Candidatus Nomuraibacteriota</taxon>
    </lineage>
</organism>
<sequence length="151" mass="16237">MSLHEQIKAEVKPAMMAKDAVRLSVVRNMLSAFTNELVATGKTPQDVLDDAGVLKVIKRLSNQRKDSIEQFVNGGRPELAESEQAELAVLEKYLPTLMSREEIMVVALAKKEVLGVTDKSKAGQLTGAIMKDLAGKADGGDVKAVVDGLFA</sequence>
<dbReference type="PANTHER" id="PTHR28055">
    <property type="entry name" value="ALTERED INHERITANCE OF MITOCHONDRIA PROTEIN 41, MITOCHONDRIAL"/>
    <property type="match status" value="1"/>
</dbReference>
<accession>A0A0G0ZH75</accession>
<reference evidence="1 2" key="1">
    <citation type="journal article" date="2015" name="Nature">
        <title>rRNA introns, odd ribosomes, and small enigmatic genomes across a large radiation of phyla.</title>
        <authorList>
            <person name="Brown C.T."/>
            <person name="Hug L.A."/>
            <person name="Thomas B.C."/>
            <person name="Sharon I."/>
            <person name="Castelle C.J."/>
            <person name="Singh A."/>
            <person name="Wilkins M.J."/>
            <person name="Williams K.H."/>
            <person name="Banfield J.F."/>
        </authorList>
    </citation>
    <scope>NUCLEOTIDE SEQUENCE [LARGE SCALE GENOMIC DNA]</scope>
</reference>
<dbReference type="InterPro" id="IPR003789">
    <property type="entry name" value="Asn/Gln_tRNA_amidoTrase-B-like"/>
</dbReference>
<dbReference type="STRING" id="1618756.UV12_C0003G0021"/>
<dbReference type="GO" id="GO:0016884">
    <property type="term" value="F:carbon-nitrogen ligase activity, with glutamine as amido-N-donor"/>
    <property type="evidence" value="ECO:0007669"/>
    <property type="project" value="InterPro"/>
</dbReference>
<comment type="caution">
    <text evidence="1">The sequence shown here is derived from an EMBL/GenBank/DDBJ whole genome shotgun (WGS) entry which is preliminary data.</text>
</comment>
<dbReference type="InterPro" id="IPR019004">
    <property type="entry name" value="YqeY/Aim41"/>
</dbReference>
<dbReference type="InterPro" id="IPR042184">
    <property type="entry name" value="YqeY/Aim41_N"/>
</dbReference>
<dbReference type="SUPFAM" id="SSF89095">
    <property type="entry name" value="GatB/YqeY motif"/>
    <property type="match status" value="1"/>
</dbReference>
<evidence type="ECO:0000313" key="1">
    <source>
        <dbReference type="EMBL" id="KKS48062.1"/>
    </source>
</evidence>
<name>A0A0G0ZH75_9BACT</name>
<dbReference type="PANTHER" id="PTHR28055:SF1">
    <property type="entry name" value="ALTERED INHERITANCE OF MITOCHONDRIA PROTEIN 41, MITOCHONDRIAL"/>
    <property type="match status" value="1"/>
</dbReference>
<proteinExistence type="predicted"/>
<dbReference type="Gene3D" id="1.10.1510.10">
    <property type="entry name" value="Uncharacterised protein YqeY/AIM41 PF09424, N-terminal domain"/>
    <property type="match status" value="1"/>
</dbReference>
<dbReference type="AlphaFoldDB" id="A0A0G0ZH75"/>
<gene>
    <name evidence="1" type="ORF">UV12_C0003G0021</name>
</gene>
<protein>
    <submittedName>
        <fullName evidence="1">GatB/Yqey domain protein</fullName>
    </submittedName>
</protein>
<dbReference type="Gene3D" id="1.10.10.410">
    <property type="match status" value="1"/>
</dbReference>
<dbReference type="Proteomes" id="UP000034704">
    <property type="component" value="Unassembled WGS sequence"/>
</dbReference>
<dbReference type="EMBL" id="LCDG01000003">
    <property type="protein sequence ID" value="KKS48062.1"/>
    <property type="molecule type" value="Genomic_DNA"/>
</dbReference>
<evidence type="ECO:0000313" key="2">
    <source>
        <dbReference type="Proteomes" id="UP000034704"/>
    </source>
</evidence>
<dbReference type="Pfam" id="PF09424">
    <property type="entry name" value="YqeY"/>
    <property type="match status" value="1"/>
</dbReference>
<dbReference type="InterPro" id="IPR023168">
    <property type="entry name" value="GatB_Yqey_C_2"/>
</dbReference>